<evidence type="ECO:0000313" key="8">
    <source>
        <dbReference type="Proteomes" id="UP000237839"/>
    </source>
</evidence>
<keyword evidence="2" id="KW-1003">Cell membrane</keyword>
<accession>A0A2S9GSD7</accession>
<feature type="transmembrane region" description="Helical" evidence="6">
    <location>
        <begin position="62"/>
        <end position="85"/>
    </location>
</feature>
<protein>
    <submittedName>
        <fullName evidence="7">F0F1-type ATP synthase subunit I</fullName>
    </submittedName>
</protein>
<evidence type="ECO:0000256" key="5">
    <source>
        <dbReference type="ARBA" id="ARBA00023136"/>
    </source>
</evidence>
<dbReference type="InterPro" id="IPR005598">
    <property type="entry name" value="ATP_synth_I"/>
</dbReference>
<dbReference type="OrthoDB" id="9181271at2"/>
<evidence type="ECO:0000256" key="6">
    <source>
        <dbReference type="SAM" id="Phobius"/>
    </source>
</evidence>
<feature type="transmembrane region" description="Helical" evidence="6">
    <location>
        <begin position="91"/>
        <end position="110"/>
    </location>
</feature>
<keyword evidence="3 6" id="KW-0812">Transmembrane</keyword>
<keyword evidence="8" id="KW-1185">Reference proteome</keyword>
<dbReference type="Pfam" id="PF03899">
    <property type="entry name" value="ATP-synt_I"/>
    <property type="match status" value="1"/>
</dbReference>
<feature type="transmembrane region" description="Helical" evidence="6">
    <location>
        <begin position="29"/>
        <end position="50"/>
    </location>
</feature>
<dbReference type="AlphaFoldDB" id="A0A2S9GSD7"/>
<keyword evidence="5 6" id="KW-0472">Membrane</keyword>
<evidence type="ECO:0000256" key="2">
    <source>
        <dbReference type="ARBA" id="ARBA00022475"/>
    </source>
</evidence>
<reference evidence="7 8" key="1">
    <citation type="submission" date="2018-02" db="EMBL/GenBank/DDBJ databases">
        <title>Solimicrobium silvestre gen. nov., sp. nov., isolated from alpine forest soil.</title>
        <authorList>
            <person name="Margesin R."/>
            <person name="Albuquerque L."/>
            <person name="Zhang D.-C."/>
            <person name="Froufe H.J.C."/>
            <person name="Severino R."/>
            <person name="Roxo I."/>
            <person name="Egas C."/>
            <person name="Da Costa M.S."/>
        </authorList>
    </citation>
    <scope>NUCLEOTIDE SEQUENCE [LARGE SCALE GENOMIC DNA]</scope>
    <source>
        <strain evidence="7 8">S20-91</strain>
    </source>
</reference>
<sequence length="112" mass="11964">MMRIVMLQICAAFVVAIIAACIGGYASGFSALLGGLSYAIPNALFALRLYAGTLKPGGASPVTFFVGEFAKILTTIALLAAVGWLYHDVHWLAFLAGFIVVLKSYFILLFRS</sequence>
<comment type="caution">
    <text evidence="7">The sequence shown here is derived from an EMBL/GenBank/DDBJ whole genome shotgun (WGS) entry which is preliminary data.</text>
</comment>
<keyword evidence="4 6" id="KW-1133">Transmembrane helix</keyword>
<evidence type="ECO:0000256" key="4">
    <source>
        <dbReference type="ARBA" id="ARBA00022989"/>
    </source>
</evidence>
<evidence type="ECO:0000313" key="7">
    <source>
        <dbReference type="EMBL" id="PRC90639.1"/>
    </source>
</evidence>
<evidence type="ECO:0000256" key="3">
    <source>
        <dbReference type="ARBA" id="ARBA00022692"/>
    </source>
</evidence>
<dbReference type="PROSITE" id="PS51257">
    <property type="entry name" value="PROKAR_LIPOPROTEIN"/>
    <property type="match status" value="1"/>
</dbReference>
<comment type="subcellular location">
    <subcellularLocation>
        <location evidence="1">Cell membrane</location>
        <topology evidence="1">Multi-pass membrane protein</topology>
    </subcellularLocation>
</comment>
<dbReference type="Proteomes" id="UP000237839">
    <property type="component" value="Unassembled WGS sequence"/>
</dbReference>
<name>A0A2S9GSD7_9BURK</name>
<dbReference type="GO" id="GO:0005886">
    <property type="term" value="C:plasma membrane"/>
    <property type="evidence" value="ECO:0007669"/>
    <property type="project" value="UniProtKB-SubCell"/>
</dbReference>
<dbReference type="EMBL" id="PUGF01000041">
    <property type="protein sequence ID" value="PRC90639.1"/>
    <property type="molecule type" value="Genomic_DNA"/>
</dbReference>
<organism evidence="7 8">
    <name type="scientific">Solimicrobium silvestre</name>
    <dbReference type="NCBI Taxonomy" id="2099400"/>
    <lineage>
        <taxon>Bacteria</taxon>
        <taxon>Pseudomonadati</taxon>
        <taxon>Pseudomonadota</taxon>
        <taxon>Betaproteobacteria</taxon>
        <taxon>Burkholderiales</taxon>
        <taxon>Oxalobacteraceae</taxon>
        <taxon>Solimicrobium</taxon>
    </lineage>
</organism>
<evidence type="ECO:0000256" key="1">
    <source>
        <dbReference type="ARBA" id="ARBA00004651"/>
    </source>
</evidence>
<gene>
    <name evidence="7" type="ORF">S2091_4647</name>
</gene>
<proteinExistence type="predicted"/>